<evidence type="ECO:0000256" key="3">
    <source>
        <dbReference type="ARBA" id="ARBA00022723"/>
    </source>
</evidence>
<protein>
    <recommendedName>
        <fullName evidence="7">Fe2OG dioxygenase domain-containing protein</fullName>
    </recommendedName>
</protein>
<dbReference type="Gene3D" id="2.60.120.330">
    <property type="entry name" value="B-lactam Antibiotic, Isopenicillin N Synthase, Chain"/>
    <property type="match status" value="1"/>
</dbReference>
<dbReference type="RefSeq" id="XP_020168101.1">
    <property type="nucleotide sequence ID" value="XM_020312512.4"/>
</dbReference>
<evidence type="ECO:0000313" key="9">
    <source>
        <dbReference type="Proteomes" id="UP000015105"/>
    </source>
</evidence>
<proteinExistence type="inferred from homology"/>
<keyword evidence="9" id="KW-1185">Reference proteome</keyword>
<dbReference type="OrthoDB" id="627829at2759"/>
<comment type="cofactor">
    <cofactor evidence="1">
        <name>Fe cation</name>
        <dbReference type="ChEBI" id="CHEBI:24875"/>
    </cofactor>
</comment>
<organism evidence="8 9">
    <name type="scientific">Aegilops tauschii subsp. strangulata</name>
    <name type="common">Goatgrass</name>
    <dbReference type="NCBI Taxonomy" id="200361"/>
    <lineage>
        <taxon>Eukaryota</taxon>
        <taxon>Viridiplantae</taxon>
        <taxon>Streptophyta</taxon>
        <taxon>Embryophyta</taxon>
        <taxon>Tracheophyta</taxon>
        <taxon>Spermatophyta</taxon>
        <taxon>Magnoliopsida</taxon>
        <taxon>Liliopsida</taxon>
        <taxon>Poales</taxon>
        <taxon>Poaceae</taxon>
        <taxon>BOP clade</taxon>
        <taxon>Pooideae</taxon>
        <taxon>Triticodae</taxon>
        <taxon>Triticeae</taxon>
        <taxon>Triticinae</taxon>
        <taxon>Aegilops</taxon>
    </lineage>
</organism>
<evidence type="ECO:0000256" key="1">
    <source>
        <dbReference type="ARBA" id="ARBA00001962"/>
    </source>
</evidence>
<evidence type="ECO:0000313" key="8">
    <source>
        <dbReference type="EnsemblPlants" id="AET2Gv21180100.2"/>
    </source>
</evidence>
<evidence type="ECO:0000256" key="6">
    <source>
        <dbReference type="RuleBase" id="RU003682"/>
    </source>
</evidence>
<dbReference type="GeneID" id="109753588"/>
<reference evidence="9" key="1">
    <citation type="journal article" date="2014" name="Science">
        <title>Ancient hybridizations among the ancestral genomes of bread wheat.</title>
        <authorList>
            <consortium name="International Wheat Genome Sequencing Consortium,"/>
            <person name="Marcussen T."/>
            <person name="Sandve S.R."/>
            <person name="Heier L."/>
            <person name="Spannagl M."/>
            <person name="Pfeifer M."/>
            <person name="Jakobsen K.S."/>
            <person name="Wulff B.B."/>
            <person name="Steuernagel B."/>
            <person name="Mayer K.F."/>
            <person name="Olsen O.A."/>
        </authorList>
    </citation>
    <scope>NUCLEOTIDE SEQUENCE [LARGE SCALE GENOMIC DNA]</scope>
    <source>
        <strain evidence="9">cv. AL8/78</strain>
    </source>
</reference>
<dbReference type="InterPro" id="IPR026992">
    <property type="entry name" value="DIOX_N"/>
</dbReference>
<keyword evidence="5 6" id="KW-0408">Iron</keyword>
<dbReference type="SUPFAM" id="SSF51197">
    <property type="entry name" value="Clavaminate synthase-like"/>
    <property type="match status" value="1"/>
</dbReference>
<reference evidence="9" key="2">
    <citation type="journal article" date="2017" name="Nat. Plants">
        <title>The Aegilops tauschii genome reveals multiple impacts of transposons.</title>
        <authorList>
            <person name="Zhao G."/>
            <person name="Zou C."/>
            <person name="Li K."/>
            <person name="Wang K."/>
            <person name="Li T."/>
            <person name="Gao L."/>
            <person name="Zhang X."/>
            <person name="Wang H."/>
            <person name="Yang Z."/>
            <person name="Liu X."/>
            <person name="Jiang W."/>
            <person name="Mao L."/>
            <person name="Kong X."/>
            <person name="Jiao Y."/>
            <person name="Jia J."/>
        </authorList>
    </citation>
    <scope>NUCLEOTIDE SEQUENCE [LARGE SCALE GENOMIC DNA]</scope>
    <source>
        <strain evidence="9">cv. AL8/78</strain>
    </source>
</reference>
<dbReference type="STRING" id="200361.A0A453DBT1"/>
<dbReference type="InterPro" id="IPR044861">
    <property type="entry name" value="IPNS-like_FE2OG_OXY"/>
</dbReference>
<dbReference type="InterPro" id="IPR005123">
    <property type="entry name" value="Oxoglu/Fe-dep_dioxygenase_dom"/>
</dbReference>
<dbReference type="Pfam" id="PF03171">
    <property type="entry name" value="2OG-FeII_Oxy"/>
    <property type="match status" value="1"/>
</dbReference>
<comment type="similarity">
    <text evidence="2 6">Belongs to the iron/ascorbate-dependent oxidoreductase family.</text>
</comment>
<evidence type="ECO:0000259" key="7">
    <source>
        <dbReference type="PROSITE" id="PS51471"/>
    </source>
</evidence>
<name>A0A453DBT1_AEGTS</name>
<dbReference type="EnsemblPlants" id="AET2Gv21180100.2">
    <property type="protein sequence ID" value="AET2Gv21180100.2"/>
    <property type="gene ID" value="AET2Gv21180100"/>
</dbReference>
<accession>A0A453DBT1</accession>
<dbReference type="InterPro" id="IPR027443">
    <property type="entry name" value="IPNS-like_sf"/>
</dbReference>
<dbReference type="AlphaFoldDB" id="A0A453DBT1"/>
<evidence type="ECO:0000256" key="5">
    <source>
        <dbReference type="ARBA" id="ARBA00023004"/>
    </source>
</evidence>
<keyword evidence="3 6" id="KW-0479">Metal-binding</keyword>
<dbReference type="GO" id="GO:0016491">
    <property type="term" value="F:oxidoreductase activity"/>
    <property type="evidence" value="ECO:0007669"/>
    <property type="project" value="UniProtKB-KW"/>
</dbReference>
<sequence length="325" mass="36314">MSDESRIVPREQLPSNGLHPLPMPVINLGHLTLEPAIRARVVRDIAKACQDLGNFQVINHGVSQSVMDGAVEAASDFFKLPSEIKEEFASEDIRQPVRYHTSSKDGISLSRALLKLYAHPLSDWMQYWPEKPPIYRDCMGNFAVEVRRVALQLMGAILEGLGLGKDYEHDKFEEGLQLLSVNRYPKESEGDSTIGLAAHSDYGFLTILLASSQGLEVVDRNSDSWKVVPQLPHALHVHVGDPMEVLSNGKIKTVVHRAVLNPKEARVSIASIHGFALDEKVSSAKELVNEQNPEKYNESSFSDFLDHLTSNMDKKPRNFLESLRK</sequence>
<feature type="domain" description="Fe2OG dioxygenase" evidence="7">
    <location>
        <begin position="174"/>
        <end position="275"/>
    </location>
</feature>
<dbReference type="Pfam" id="PF14226">
    <property type="entry name" value="DIOX_N"/>
    <property type="match status" value="1"/>
</dbReference>
<reference evidence="8" key="5">
    <citation type="journal article" date="2021" name="G3 (Bethesda)">
        <title>Aegilops tauschii genome assembly Aet v5.0 features greater sequence contiguity and improved annotation.</title>
        <authorList>
            <person name="Wang L."/>
            <person name="Zhu T."/>
            <person name="Rodriguez J.C."/>
            <person name="Deal K.R."/>
            <person name="Dubcovsky J."/>
            <person name="McGuire P.E."/>
            <person name="Lux T."/>
            <person name="Spannagl M."/>
            <person name="Mayer K.F.X."/>
            <person name="Baldrich P."/>
            <person name="Meyers B.C."/>
            <person name="Huo N."/>
            <person name="Gu Y.Q."/>
            <person name="Zhou H."/>
            <person name="Devos K.M."/>
            <person name="Bennetzen J.L."/>
            <person name="Unver T."/>
            <person name="Budak H."/>
            <person name="Gulick P.J."/>
            <person name="Galiba G."/>
            <person name="Kalapos B."/>
            <person name="Nelson D.R."/>
            <person name="Li P."/>
            <person name="You F.M."/>
            <person name="Luo M.C."/>
            <person name="Dvorak J."/>
        </authorList>
    </citation>
    <scope>NUCLEOTIDE SEQUENCE [LARGE SCALE GENOMIC DNA]</scope>
    <source>
        <strain evidence="8">cv. AL8/78</strain>
    </source>
</reference>
<dbReference type="PANTHER" id="PTHR47991">
    <property type="entry name" value="OXOGLUTARATE/IRON-DEPENDENT DIOXYGENASE"/>
    <property type="match status" value="1"/>
</dbReference>
<dbReference type="InterPro" id="IPR050295">
    <property type="entry name" value="Plant_2OG-oxidoreductases"/>
</dbReference>
<keyword evidence="4 6" id="KW-0560">Oxidoreductase</keyword>
<dbReference type="Gramene" id="AET2Gv21180100.2">
    <property type="protein sequence ID" value="AET2Gv21180100.2"/>
    <property type="gene ID" value="AET2Gv21180100"/>
</dbReference>
<reference evidence="8" key="3">
    <citation type="journal article" date="2017" name="Nature">
        <title>Genome sequence of the progenitor of the wheat D genome Aegilops tauschii.</title>
        <authorList>
            <person name="Luo M.C."/>
            <person name="Gu Y.Q."/>
            <person name="Puiu D."/>
            <person name="Wang H."/>
            <person name="Twardziok S.O."/>
            <person name="Deal K.R."/>
            <person name="Huo N."/>
            <person name="Zhu T."/>
            <person name="Wang L."/>
            <person name="Wang Y."/>
            <person name="McGuire P.E."/>
            <person name="Liu S."/>
            <person name="Long H."/>
            <person name="Ramasamy R.K."/>
            <person name="Rodriguez J.C."/>
            <person name="Van S.L."/>
            <person name="Yuan L."/>
            <person name="Wang Z."/>
            <person name="Xia Z."/>
            <person name="Xiao L."/>
            <person name="Anderson O.D."/>
            <person name="Ouyang S."/>
            <person name="Liang Y."/>
            <person name="Zimin A.V."/>
            <person name="Pertea G."/>
            <person name="Qi P."/>
            <person name="Bennetzen J.L."/>
            <person name="Dai X."/>
            <person name="Dawson M.W."/>
            <person name="Muller H.G."/>
            <person name="Kugler K."/>
            <person name="Rivarola-Duarte L."/>
            <person name="Spannagl M."/>
            <person name="Mayer K.F.X."/>
            <person name="Lu F.H."/>
            <person name="Bevan M.W."/>
            <person name="Leroy P."/>
            <person name="Li P."/>
            <person name="You F.M."/>
            <person name="Sun Q."/>
            <person name="Liu Z."/>
            <person name="Lyons E."/>
            <person name="Wicker T."/>
            <person name="Salzberg S.L."/>
            <person name="Devos K.M."/>
            <person name="Dvorak J."/>
        </authorList>
    </citation>
    <scope>NUCLEOTIDE SEQUENCE [LARGE SCALE GENOMIC DNA]</scope>
    <source>
        <strain evidence="8">cv. AL8/78</strain>
    </source>
</reference>
<dbReference type="PROSITE" id="PS51471">
    <property type="entry name" value="FE2OG_OXY"/>
    <property type="match status" value="1"/>
</dbReference>
<reference evidence="8" key="4">
    <citation type="submission" date="2019-03" db="UniProtKB">
        <authorList>
            <consortium name="EnsemblPlants"/>
        </authorList>
    </citation>
    <scope>IDENTIFICATION</scope>
</reference>
<dbReference type="Proteomes" id="UP000015105">
    <property type="component" value="Chromosome 2D"/>
</dbReference>
<dbReference type="OMA" id="HYAHPLC"/>
<evidence type="ECO:0000256" key="2">
    <source>
        <dbReference type="ARBA" id="ARBA00008056"/>
    </source>
</evidence>
<dbReference type="GO" id="GO:0046872">
    <property type="term" value="F:metal ion binding"/>
    <property type="evidence" value="ECO:0007669"/>
    <property type="project" value="UniProtKB-KW"/>
</dbReference>
<evidence type="ECO:0000256" key="4">
    <source>
        <dbReference type="ARBA" id="ARBA00023002"/>
    </source>
</evidence>
<dbReference type="KEGG" id="ats:109753588"/>